<evidence type="ECO:0000313" key="3">
    <source>
        <dbReference type="Proteomes" id="UP000235220"/>
    </source>
</evidence>
<dbReference type="OrthoDB" id="1302181at2759"/>
<dbReference type="KEGG" id="jre:118348501"/>
<dbReference type="Gene3D" id="3.60.10.10">
    <property type="entry name" value="Endonuclease/exonuclease/phosphatase"/>
    <property type="match status" value="1"/>
</dbReference>
<dbReference type="PROSITE" id="PS50879">
    <property type="entry name" value="RNASE_H_1"/>
    <property type="match status" value="1"/>
</dbReference>
<feature type="domain" description="Reverse transcriptase" evidence="1">
    <location>
        <begin position="357"/>
        <end position="611"/>
    </location>
</feature>
<dbReference type="SUPFAM" id="SSF56672">
    <property type="entry name" value="DNA/RNA polymerases"/>
    <property type="match status" value="1"/>
</dbReference>
<evidence type="ECO:0000313" key="4">
    <source>
        <dbReference type="RefSeq" id="XP_035546229.1"/>
    </source>
</evidence>
<dbReference type="PROSITE" id="PS50878">
    <property type="entry name" value="RT_POL"/>
    <property type="match status" value="1"/>
</dbReference>
<dbReference type="InterPro" id="IPR012337">
    <property type="entry name" value="RNaseH-like_sf"/>
</dbReference>
<dbReference type="SUPFAM" id="SSF53098">
    <property type="entry name" value="Ribonuclease H-like"/>
    <property type="match status" value="1"/>
</dbReference>
<dbReference type="InterPro" id="IPR002156">
    <property type="entry name" value="RNaseH_domain"/>
</dbReference>
<feature type="domain" description="RNase H type-1" evidence="2">
    <location>
        <begin position="1068"/>
        <end position="1197"/>
    </location>
</feature>
<gene>
    <name evidence="4" type="primary">LOC118348501</name>
</gene>
<dbReference type="PANTHER" id="PTHR33116">
    <property type="entry name" value="REVERSE TRANSCRIPTASE ZINC-BINDING DOMAIN-CONTAINING PROTEIN-RELATED-RELATED"/>
    <property type="match status" value="1"/>
</dbReference>
<dbReference type="GeneID" id="118348501"/>
<proteinExistence type="predicted"/>
<organism evidence="3 4">
    <name type="scientific">Juglans regia</name>
    <name type="common">English walnut</name>
    <dbReference type="NCBI Taxonomy" id="51240"/>
    <lineage>
        <taxon>Eukaryota</taxon>
        <taxon>Viridiplantae</taxon>
        <taxon>Streptophyta</taxon>
        <taxon>Embryophyta</taxon>
        <taxon>Tracheophyta</taxon>
        <taxon>Spermatophyta</taxon>
        <taxon>Magnoliopsida</taxon>
        <taxon>eudicotyledons</taxon>
        <taxon>Gunneridae</taxon>
        <taxon>Pentapetalae</taxon>
        <taxon>rosids</taxon>
        <taxon>fabids</taxon>
        <taxon>Fagales</taxon>
        <taxon>Juglandaceae</taxon>
        <taxon>Juglans</taxon>
    </lineage>
</organism>
<dbReference type="InterPro" id="IPR036397">
    <property type="entry name" value="RNaseH_sf"/>
</dbReference>
<dbReference type="Pfam" id="PF00078">
    <property type="entry name" value="RVT_1"/>
    <property type="match status" value="1"/>
</dbReference>
<accession>A0A6P9EFL5</accession>
<dbReference type="InterPro" id="IPR026960">
    <property type="entry name" value="RVT-Znf"/>
</dbReference>
<dbReference type="GO" id="GO:0004523">
    <property type="term" value="F:RNA-DNA hybrid ribonuclease activity"/>
    <property type="evidence" value="ECO:0007669"/>
    <property type="project" value="InterPro"/>
</dbReference>
<dbReference type="RefSeq" id="XP_035546229.1">
    <property type="nucleotide sequence ID" value="XM_035690336.1"/>
</dbReference>
<reference evidence="4" key="1">
    <citation type="submission" date="2025-08" db="UniProtKB">
        <authorList>
            <consortium name="RefSeq"/>
        </authorList>
    </citation>
    <scope>IDENTIFICATION</scope>
    <source>
        <tissue evidence="4">Leaves</tissue>
    </source>
</reference>
<dbReference type="InterPro" id="IPR043502">
    <property type="entry name" value="DNA/RNA_pol_sf"/>
</dbReference>
<evidence type="ECO:0000259" key="1">
    <source>
        <dbReference type="PROSITE" id="PS50878"/>
    </source>
</evidence>
<dbReference type="Pfam" id="PF13456">
    <property type="entry name" value="RVT_3"/>
    <property type="match status" value="1"/>
</dbReference>
<dbReference type="InterPro" id="IPR036691">
    <property type="entry name" value="Endo/exonu/phosph_ase_sf"/>
</dbReference>
<dbReference type="InParanoid" id="A0A6P9EFL5"/>
<evidence type="ECO:0000259" key="2">
    <source>
        <dbReference type="PROSITE" id="PS50879"/>
    </source>
</evidence>
<dbReference type="GO" id="GO:0003676">
    <property type="term" value="F:nucleic acid binding"/>
    <property type="evidence" value="ECO:0007669"/>
    <property type="project" value="InterPro"/>
</dbReference>
<dbReference type="Pfam" id="PF13966">
    <property type="entry name" value="zf-RVT"/>
    <property type="match status" value="1"/>
</dbReference>
<keyword evidence="3" id="KW-1185">Reference proteome</keyword>
<name>A0A6P9EFL5_JUGRE</name>
<sequence>MGTARIPWVLCGDFNIIKDESERRGGRPRPFVAMEEFNQCIQTCGLLEMCSKGPNMTWCNGQGGQARSWARLDRCFIDTNFLNSFPNVSYQVLARSTSDHSPLVIQMGENLFRYGPSPFRFQYMWTDHLDFYSFVDGVWKREGLGHGLINLSSKLKRVKVALKEWNKSVFGRTNIIIKGLEARIDYLESRLQVSFNAEDDSDLLASKLELSTWLGREDTRLAHMAKKNWLKDGDQNSKFFHAFLKAKLHKRVQEMSMSDGRVLQSPLDIHTAAVDHFQEFLGQSSSRVLPNLSDLISPIITNEDNLTIGRDPSIEEVKDALFSIPIDSSPGPDGFGSGFFRVCWDLVKDDLLSAIVEFFHSHMLPKNFTASYIVLIPKVDKPSGFDKFRPISLCSVVYKICSKIIVARMTSLLPRMISKEQGAFIPGRSIFENISLTQEMVHSIHRKSIGGNVLVKLDMSKAYDRVDWNFLLHVLFSFGFSPNVCDLINSCISSPWYSVMMNGTPMGFFKGKRGLRQGKIGQFVQARGTPIISHLMYADDIVIFANGGKRSMRALMEVLNKYEEWTGQVLSKEKSAIFFSKKISVSRKHALLCSTGFTEGSFPFKYLGVPIVDGRLKACDFGDLLGKVNKKIAGWKMKILSAGGRTILLRHVLSSMATHLLAVLDVPKVVIRSLNKLISSFFWVESGGKSRRKWISWKHICTPTDEGGLGIRDFGDVQRALHMKLAWNLIKGNSLWAEFFRGKYVKGNHLSLLEPTKGTRFWKSIARSIPEVMNSSKWIVKEGNISFWYDNWDNEGPLYAQFPVTEQPLIKINECRIENEWDISLLNRLVGHQKANDLYEFFARQKEGEDVLVWLKDNEGNFTTKSAWDCIRVRAPPLPWAQWIWHTNLPKKISIMMWKATNNCLSVDKNISMVGVSMASKCNCCQKGHTEDLNHVLCTGDFARHIWRLAATHLGVHMAPFYTWKDQTNFWFRRAGKSSQVRTIFGLLPSIISWKLWERRCKARYEDKAHSKESVWHAIKIWLQRIMDQIMKVSSLSAQDMNILHRLEIPVLFPKPKRVRVVKWHRPPRGWVKLNTDGSSFGNPGTSGAGGVIRDEDGRLLLAYSVPLGLGTNNFAELSSLLEGVRRCHALGFYRVQIETDSQLVVNWIVKNKCPIWYLEDFWEDLQGHLNSLEYTPVKGSSPHGQIGYALPEDIMSLLPGFPLWLSRK</sequence>
<dbReference type="Proteomes" id="UP000235220">
    <property type="component" value="Chromosome 5"/>
</dbReference>
<protein>
    <submittedName>
        <fullName evidence="4">Uncharacterized protein LOC118348501</fullName>
    </submittedName>
</protein>
<dbReference type="Gene3D" id="3.30.420.10">
    <property type="entry name" value="Ribonuclease H-like superfamily/Ribonuclease H"/>
    <property type="match status" value="1"/>
</dbReference>
<dbReference type="PANTHER" id="PTHR33116:SF80">
    <property type="entry name" value="REVERSE TRANSCRIPTASE ZINC-BINDING DOMAIN-CONTAINING PROTEIN"/>
    <property type="match status" value="1"/>
</dbReference>
<dbReference type="SUPFAM" id="SSF56219">
    <property type="entry name" value="DNase I-like"/>
    <property type="match status" value="1"/>
</dbReference>
<dbReference type="AlphaFoldDB" id="A0A6P9EFL5"/>
<dbReference type="CDD" id="cd01650">
    <property type="entry name" value="RT_nLTR_like"/>
    <property type="match status" value="1"/>
</dbReference>
<dbReference type="InterPro" id="IPR000477">
    <property type="entry name" value="RT_dom"/>
</dbReference>